<reference evidence="4 5" key="1">
    <citation type="journal article" date="2015" name="Genome Announc.">
        <title>Expanding the biotechnology potential of lactobacilli through comparative genomics of 213 strains and associated genera.</title>
        <authorList>
            <person name="Sun Z."/>
            <person name="Harris H.M."/>
            <person name="McCann A."/>
            <person name="Guo C."/>
            <person name="Argimon S."/>
            <person name="Zhang W."/>
            <person name="Yang X."/>
            <person name="Jeffery I.B."/>
            <person name="Cooney J.C."/>
            <person name="Kagawa T.F."/>
            <person name="Liu W."/>
            <person name="Song Y."/>
            <person name="Salvetti E."/>
            <person name="Wrobel A."/>
            <person name="Rasinkangas P."/>
            <person name="Parkhill J."/>
            <person name="Rea M.C."/>
            <person name="O'Sullivan O."/>
            <person name="Ritari J."/>
            <person name="Douillard F.P."/>
            <person name="Paul Ross R."/>
            <person name="Yang R."/>
            <person name="Briner A.E."/>
            <person name="Felis G.E."/>
            <person name="de Vos W.M."/>
            <person name="Barrangou R."/>
            <person name="Klaenhammer T.R."/>
            <person name="Caufield P.W."/>
            <person name="Cui Y."/>
            <person name="Zhang H."/>
            <person name="O'Toole P.W."/>
        </authorList>
    </citation>
    <scope>NUCLEOTIDE SEQUENCE [LARGE SCALE GENOMIC DNA]</scope>
    <source>
        <strain evidence="4 5">DSM 20003</strain>
    </source>
</reference>
<evidence type="ECO:0000256" key="2">
    <source>
        <dbReference type="PROSITE-ProRule" id="PRU00335"/>
    </source>
</evidence>
<proteinExistence type="predicted"/>
<evidence type="ECO:0000313" key="4">
    <source>
        <dbReference type="EMBL" id="KRK35545.1"/>
    </source>
</evidence>
<feature type="domain" description="HTH tetR-type" evidence="3">
    <location>
        <begin position="9"/>
        <end position="69"/>
    </location>
</feature>
<organism evidence="4 5">
    <name type="scientific">Loigolactobacillus bifermentans DSM 20003</name>
    <dbReference type="NCBI Taxonomy" id="1423726"/>
    <lineage>
        <taxon>Bacteria</taxon>
        <taxon>Bacillati</taxon>
        <taxon>Bacillota</taxon>
        <taxon>Bacilli</taxon>
        <taxon>Lactobacillales</taxon>
        <taxon>Lactobacillaceae</taxon>
        <taxon>Loigolactobacillus</taxon>
    </lineage>
</organism>
<dbReference type="GO" id="GO:0003677">
    <property type="term" value="F:DNA binding"/>
    <property type="evidence" value="ECO:0007669"/>
    <property type="project" value="UniProtKB-UniRule"/>
</dbReference>
<protein>
    <recommendedName>
        <fullName evidence="3">HTH tetR-type domain-containing protein</fullName>
    </recommendedName>
</protein>
<dbReference type="InterPro" id="IPR001647">
    <property type="entry name" value="HTH_TetR"/>
</dbReference>
<evidence type="ECO:0000256" key="1">
    <source>
        <dbReference type="ARBA" id="ARBA00023125"/>
    </source>
</evidence>
<dbReference type="InterPro" id="IPR050624">
    <property type="entry name" value="HTH-type_Tx_Regulator"/>
</dbReference>
<dbReference type="PANTHER" id="PTHR43479">
    <property type="entry name" value="ACREF/ENVCD OPERON REPRESSOR-RELATED"/>
    <property type="match status" value="1"/>
</dbReference>
<dbReference type="InterPro" id="IPR009057">
    <property type="entry name" value="Homeodomain-like_sf"/>
</dbReference>
<dbReference type="PATRIC" id="fig|1423726.3.peg.108"/>
<dbReference type="Proteomes" id="UP000051461">
    <property type="component" value="Unassembled WGS sequence"/>
</dbReference>
<dbReference type="RefSeq" id="WP_057904686.1">
    <property type="nucleotide sequence ID" value="NZ_AZDA01000078.1"/>
</dbReference>
<accession>A0A0R1GP59</accession>
<dbReference type="OrthoDB" id="9810250at2"/>
<keyword evidence="1 2" id="KW-0238">DNA-binding</keyword>
<dbReference type="SUPFAM" id="SSF46689">
    <property type="entry name" value="Homeodomain-like"/>
    <property type="match status" value="1"/>
</dbReference>
<dbReference type="PANTHER" id="PTHR43479:SF7">
    <property type="entry name" value="TETR-FAMILY TRANSCRIPTIONAL REGULATOR"/>
    <property type="match status" value="1"/>
</dbReference>
<comment type="caution">
    <text evidence="4">The sequence shown here is derived from an EMBL/GenBank/DDBJ whole genome shotgun (WGS) entry which is preliminary data.</text>
</comment>
<dbReference type="PROSITE" id="PS50977">
    <property type="entry name" value="HTH_TETR_2"/>
    <property type="match status" value="1"/>
</dbReference>
<dbReference type="AlphaFoldDB" id="A0A0R1GP59"/>
<dbReference type="Gene3D" id="1.10.357.10">
    <property type="entry name" value="Tetracycline Repressor, domain 2"/>
    <property type="match status" value="1"/>
</dbReference>
<evidence type="ECO:0000259" key="3">
    <source>
        <dbReference type="PROSITE" id="PS50977"/>
    </source>
</evidence>
<keyword evidence="5" id="KW-1185">Reference proteome</keyword>
<name>A0A0R1GP59_9LACO</name>
<feature type="DNA-binding region" description="H-T-H motif" evidence="2">
    <location>
        <begin position="32"/>
        <end position="51"/>
    </location>
</feature>
<gene>
    <name evidence="4" type="ORF">FC07_GL000101</name>
</gene>
<sequence length="195" mass="22416">MHKQPDKVAQTKKKIENAFISFYGNTDIEKISIKAITSEAQVHRSTFYLYYQDIYDLLSSIEQAQLLSFRVYVEKQLPLESVEVGLRKLVAYFSSNGELLYLLMSKGRNGEFREQLGNVIQDMVQEVMGIKQSDGDLELTMSYIANTFMFFESYCFERQASVEAYYPKITELLHHGVVSALQPYVTSSNDLLSKL</sequence>
<evidence type="ECO:0000313" key="5">
    <source>
        <dbReference type="Proteomes" id="UP000051461"/>
    </source>
</evidence>
<dbReference type="STRING" id="1423726.FC07_GL000101"/>
<dbReference type="EMBL" id="AZDA01000078">
    <property type="protein sequence ID" value="KRK35545.1"/>
    <property type="molecule type" value="Genomic_DNA"/>
</dbReference>